<reference evidence="1 2" key="1">
    <citation type="submission" date="2017-05" db="EMBL/GenBank/DDBJ databases">
        <title>Functional genome analysis of Paenibacillus pasadenensis strain R16: insights on endophytic life style and antifungal activity.</title>
        <authorList>
            <person name="Passera A."/>
            <person name="Marcolungo L."/>
            <person name="Casati P."/>
            <person name="Brasca M."/>
            <person name="Quaglino F."/>
            <person name="Delledonne M."/>
        </authorList>
    </citation>
    <scope>NUCLEOTIDE SEQUENCE [LARGE SCALE GENOMIC DNA]</scope>
    <source>
        <strain evidence="1 2">R16</strain>
    </source>
</reference>
<protein>
    <submittedName>
        <fullName evidence="1">DUF309 domain-containing protein</fullName>
    </submittedName>
</protein>
<dbReference type="PANTHER" id="PTHR34796">
    <property type="entry name" value="EXPRESSED PROTEIN"/>
    <property type="match status" value="1"/>
</dbReference>
<gene>
    <name evidence="1" type="ORF">B8V81_4218</name>
</gene>
<evidence type="ECO:0000313" key="1">
    <source>
        <dbReference type="EMBL" id="PLT45787.1"/>
    </source>
</evidence>
<dbReference type="SUPFAM" id="SSF140663">
    <property type="entry name" value="TTHA0068-like"/>
    <property type="match status" value="1"/>
</dbReference>
<dbReference type="PANTHER" id="PTHR34796:SF1">
    <property type="entry name" value="EXPRESSED PROTEIN"/>
    <property type="match status" value="1"/>
</dbReference>
<dbReference type="AlphaFoldDB" id="A0A2N5N5Z7"/>
<accession>A0A2N5N5Z7</accession>
<dbReference type="Gene3D" id="1.10.3450.10">
    <property type="entry name" value="TTHA0068-like"/>
    <property type="match status" value="1"/>
</dbReference>
<organism evidence="1 2">
    <name type="scientific">Paenibacillus pasadenensis</name>
    <dbReference type="NCBI Taxonomy" id="217090"/>
    <lineage>
        <taxon>Bacteria</taxon>
        <taxon>Bacillati</taxon>
        <taxon>Bacillota</taxon>
        <taxon>Bacilli</taxon>
        <taxon>Bacillales</taxon>
        <taxon>Paenibacillaceae</taxon>
        <taxon>Paenibacillus</taxon>
    </lineage>
</organism>
<sequence length="176" mass="20117">MSFYPDAYIRFLAEFHGTRDYFECHELLEDYWKEHPGSDSGLWHGLIQIAVGQYHLRRGNREGARKMLRSAWERLRREDLGQAGLDGPALLARLDDAAGRLEAGEPLPYLSWTLPIADDSLLEAAREECARLEADWCAGGEPAAAIVHRHRLRDRSEVILARRESIERRRPGVSPE</sequence>
<dbReference type="EMBL" id="NFEZ01000004">
    <property type="protein sequence ID" value="PLT45787.1"/>
    <property type="molecule type" value="Genomic_DNA"/>
</dbReference>
<dbReference type="InterPro" id="IPR005500">
    <property type="entry name" value="DUF309"/>
</dbReference>
<dbReference type="InterPro" id="IPR023203">
    <property type="entry name" value="TTHA0068_sf"/>
</dbReference>
<keyword evidence="2" id="KW-1185">Reference proteome</keyword>
<evidence type="ECO:0000313" key="2">
    <source>
        <dbReference type="Proteomes" id="UP000234789"/>
    </source>
</evidence>
<proteinExistence type="predicted"/>
<comment type="caution">
    <text evidence="1">The sequence shown here is derived from an EMBL/GenBank/DDBJ whole genome shotgun (WGS) entry which is preliminary data.</text>
</comment>
<dbReference type="Pfam" id="PF03745">
    <property type="entry name" value="DUF309"/>
    <property type="match status" value="1"/>
</dbReference>
<name>A0A2N5N5Z7_9BACL</name>
<dbReference type="Proteomes" id="UP000234789">
    <property type="component" value="Unassembled WGS sequence"/>
</dbReference>